<evidence type="ECO:0000256" key="10">
    <source>
        <dbReference type="ARBA" id="ARBA00022989"/>
    </source>
</evidence>
<dbReference type="InterPro" id="IPR023214">
    <property type="entry name" value="HAD_sf"/>
</dbReference>
<dbReference type="AlphaFoldDB" id="A0A0N5AVX2"/>
<dbReference type="InterPro" id="IPR036412">
    <property type="entry name" value="HAD-like_sf"/>
</dbReference>
<feature type="binding site" evidence="14">
    <location>
        <position position="761"/>
    </location>
    <ligand>
        <name>ATP</name>
        <dbReference type="ChEBI" id="CHEBI:30616"/>
    </ligand>
</feature>
<dbReference type="Gene3D" id="3.40.50.1000">
    <property type="entry name" value="HAD superfamily/HAD-like"/>
    <property type="match status" value="1"/>
</dbReference>
<feature type="binding site" evidence="14">
    <location>
        <position position="595"/>
    </location>
    <ligand>
        <name>ATP</name>
        <dbReference type="ChEBI" id="CHEBI:30616"/>
    </ligand>
</feature>
<name>A0A0N5AVX2_9BILA</name>
<dbReference type="GO" id="GO:0045332">
    <property type="term" value="P:phospholipid translocation"/>
    <property type="evidence" value="ECO:0007669"/>
    <property type="project" value="TreeGrafter"/>
</dbReference>
<dbReference type="GO" id="GO:0000287">
    <property type="term" value="F:magnesium ion binding"/>
    <property type="evidence" value="ECO:0007669"/>
    <property type="project" value="UniProtKB-UniRule"/>
</dbReference>
<keyword evidence="7 14" id="KW-0067">ATP-binding</keyword>
<dbReference type="SUPFAM" id="SSF56784">
    <property type="entry name" value="HAD-like"/>
    <property type="match status" value="1"/>
</dbReference>
<feature type="binding site" evidence="14">
    <location>
        <position position="789"/>
    </location>
    <ligand>
        <name>ATP</name>
        <dbReference type="ChEBI" id="CHEBI:30616"/>
    </ligand>
</feature>
<dbReference type="Pfam" id="PF16212">
    <property type="entry name" value="PhoLip_ATPase_C"/>
    <property type="match status" value="1"/>
</dbReference>
<sequence length="1033" mass="117519">MRLKANESNLSPTRAIYIGKRKHNLTVSNAISTCKYNIWTFIPKFLKEQFRQYNNLYFLLIVLLQQIPEVSPTGRYNTAVPFALVLLASAVKEIYEDIKRKKSDVRANDTITTVFRRSGWRQIKWKDVSIGDILKIYEGEIFPADLLMISSSNSDNTCLVETSNLDGETNLKVRDKFNCQKEMCTPEQLSQLDCKIVCEQPIKTIDKFSGFMDINAKPYPLVDNHSISKAFVSVSENLLLRGTRLKETEFVIGIAVYTGHETKLFLNFKKCPLKQSTISSVMNGRLIYLFIALIFLTLCSTLGSLCFEHFALANAYYLDYTRNSLRSFVTNVGSRFITFLLLYNNFIPISLQFTMDIVRFGQAQYINMDKAIYDKSENDMPIARTSNLTEELGQAIYCELIQVEYVMCDKTGTLTQNKMEFKYCSIAGKSYSVNSDTSAKIFDIPDDKEVVYIFTKYFGKLCAQLDNYEKEFFRNVTICNKVRPHTNKLGEITYNSLRPDEDALVRGAASVNFKLLNRNSEIVSVSELGEEKQYHILNTFDFTSERKRMSIIVRCPDGSIRVYVKGADSVILPRIINDCTFKAQLLQDYDGYGLRTLFFASRKLDEQLYNSWNLMYQKASDSCTNREQMLCECVELIETKLNLVGISAVEDKLQVGVKETVRCFIDAGIRVWMLTGDNPKTAIAVGYAANLCSKNDQKLILLNRSCDESVGEFRRIAKLIDGKSNRFMVIDGISLRNMLGEGGREPFLFLVRNCRTVICCRLSPMDKAKVVELIRKDNSVVMAVGDGANDVAMIRAANVGAGIIGKEGSEAAAASDYAIRQFRFLQRLIFLHGVWNLKRSMKVILYSFYKNICLYLIQFWYASSSAYSGQTLFDRWTIALFNSIFTFFPPIAIGLFEKPISAKGCMDKPEVYNTVRATAYSKRYFGWLMLDAVLDSLLIYHFSHLILPDLAACKCGRTGGLLMLGNTCYSLVMVTVCLKAIFMCTTRSYLIFTSSIVSVLLWVLLFYLYSQRTTKFRHGTPLVLAQRCVARLP</sequence>
<dbReference type="InterPro" id="IPR059000">
    <property type="entry name" value="ATPase_P-type_domA"/>
</dbReference>
<dbReference type="Gene3D" id="3.40.1110.10">
    <property type="entry name" value="Calcium-transporting ATPase, cytoplasmic domain N"/>
    <property type="match status" value="1"/>
</dbReference>
<dbReference type="PRINTS" id="PR00119">
    <property type="entry name" value="CATATPASE"/>
</dbReference>
<evidence type="ECO:0000256" key="15">
    <source>
        <dbReference type="PIRSR" id="PIRSR606539-3"/>
    </source>
</evidence>
<comment type="similarity">
    <text evidence="3 16">Belongs to the cation transport ATPase (P-type) (TC 3.A.3) family. Type IV subfamily.</text>
</comment>
<dbReference type="InterPro" id="IPR001757">
    <property type="entry name" value="P_typ_ATPase"/>
</dbReference>
<dbReference type="SFLD" id="SFLDF00027">
    <property type="entry name" value="p-type_atpase"/>
    <property type="match status" value="1"/>
</dbReference>
<keyword evidence="6 14" id="KW-0547">Nucleotide-binding</keyword>
<evidence type="ECO:0000259" key="19">
    <source>
        <dbReference type="Pfam" id="PF16212"/>
    </source>
</evidence>
<dbReference type="GO" id="GO:0140326">
    <property type="term" value="F:ATPase-coupled intramembrane lipid transporter activity"/>
    <property type="evidence" value="ECO:0007669"/>
    <property type="project" value="UniProtKB-EC"/>
</dbReference>
<comment type="cofactor">
    <cofactor evidence="15">
        <name>Mg(2+)</name>
        <dbReference type="ChEBI" id="CHEBI:18420"/>
    </cofactor>
</comment>
<dbReference type="NCBIfam" id="TIGR01494">
    <property type="entry name" value="ATPase_P-type"/>
    <property type="match status" value="1"/>
</dbReference>
<feature type="domain" description="P-type ATPase N-terminal" evidence="18">
    <location>
        <begin position="26"/>
        <end position="78"/>
    </location>
</feature>
<evidence type="ECO:0000256" key="3">
    <source>
        <dbReference type="ARBA" id="ARBA00008109"/>
    </source>
</evidence>
<evidence type="ECO:0000256" key="6">
    <source>
        <dbReference type="ARBA" id="ARBA00022741"/>
    </source>
</evidence>
<proteinExistence type="inferred from homology"/>
<dbReference type="InterPro" id="IPR006539">
    <property type="entry name" value="P-type_ATPase_IV"/>
</dbReference>
<feature type="binding site" evidence="15">
    <location>
        <position position="786"/>
    </location>
    <ligand>
        <name>Mg(2+)</name>
        <dbReference type="ChEBI" id="CHEBI:18420"/>
    </ligand>
</feature>
<keyword evidence="5 15" id="KW-0479">Metal-binding</keyword>
<dbReference type="Pfam" id="PF13246">
    <property type="entry name" value="Cation_ATPase"/>
    <property type="match status" value="1"/>
</dbReference>
<feature type="binding site" evidence="14">
    <location>
        <position position="501"/>
    </location>
    <ligand>
        <name>ATP</name>
        <dbReference type="ChEBI" id="CHEBI:30616"/>
    </ligand>
</feature>
<evidence type="ECO:0000313" key="21">
    <source>
        <dbReference type="WBParaSite" id="SMUV_0000905101-mRNA-1"/>
    </source>
</evidence>
<evidence type="ECO:0000256" key="2">
    <source>
        <dbReference type="ARBA" id="ARBA00004308"/>
    </source>
</evidence>
<dbReference type="PROSITE" id="PS00154">
    <property type="entry name" value="ATPASE_E1_E2"/>
    <property type="match status" value="1"/>
</dbReference>
<feature type="transmembrane region" description="Helical" evidence="16">
    <location>
        <begin position="332"/>
        <end position="351"/>
    </location>
</feature>
<dbReference type="PANTHER" id="PTHR24092">
    <property type="entry name" value="PROBABLE PHOSPHOLIPID-TRANSPORTING ATPASE"/>
    <property type="match status" value="1"/>
</dbReference>
<evidence type="ECO:0000256" key="5">
    <source>
        <dbReference type="ARBA" id="ARBA00022723"/>
    </source>
</evidence>
<dbReference type="GO" id="GO:0016887">
    <property type="term" value="F:ATP hydrolysis activity"/>
    <property type="evidence" value="ECO:0007669"/>
    <property type="project" value="InterPro"/>
</dbReference>
<feature type="binding site" evidence="14">
    <location>
        <position position="411"/>
    </location>
    <ligand>
        <name>ATP</name>
        <dbReference type="ChEBI" id="CHEBI:30616"/>
    </ligand>
</feature>
<feature type="binding site" evidence="14">
    <location>
        <position position="790"/>
    </location>
    <ligand>
        <name>ATP</name>
        <dbReference type="ChEBI" id="CHEBI:30616"/>
    </ligand>
</feature>
<dbReference type="SUPFAM" id="SSF81665">
    <property type="entry name" value="Calcium ATPase, transmembrane domain M"/>
    <property type="match status" value="1"/>
</dbReference>
<dbReference type="InterPro" id="IPR023298">
    <property type="entry name" value="ATPase_P-typ_TM_dom_sf"/>
</dbReference>
<keyword evidence="8 15" id="KW-0460">Magnesium</keyword>
<dbReference type="InterPro" id="IPR023299">
    <property type="entry name" value="ATPase_P-typ_cyto_dom_N"/>
</dbReference>
<feature type="binding site" evidence="14">
    <location>
        <position position="542"/>
    </location>
    <ligand>
        <name>ATP</name>
        <dbReference type="ChEBI" id="CHEBI:30616"/>
    </ligand>
</feature>
<dbReference type="Pfam" id="PF00122">
    <property type="entry name" value="E1-E2_ATPase"/>
    <property type="match status" value="1"/>
</dbReference>
<feature type="transmembrane region" description="Helical" evidence="16">
    <location>
        <begin position="843"/>
        <end position="861"/>
    </location>
</feature>
<accession>A0A0N5AVX2</accession>
<feature type="domain" description="P-type ATPase A" evidence="17">
    <location>
        <begin position="109"/>
        <end position="170"/>
    </location>
</feature>
<feature type="binding site" evidence="14">
    <location>
        <position position="677"/>
    </location>
    <ligand>
        <name>ATP</name>
        <dbReference type="ChEBI" id="CHEBI:30616"/>
    </ligand>
</feature>
<feature type="transmembrane region" description="Helical" evidence="16">
    <location>
        <begin position="962"/>
        <end position="982"/>
    </location>
</feature>
<feature type="binding site" evidence="14">
    <location>
        <position position="410"/>
    </location>
    <ligand>
        <name>ATP</name>
        <dbReference type="ChEBI" id="CHEBI:30616"/>
    </ligand>
</feature>
<dbReference type="InterPro" id="IPR032631">
    <property type="entry name" value="P-type_ATPase_N"/>
</dbReference>
<feature type="domain" description="P-type ATPase C-terminal" evidence="19">
    <location>
        <begin position="813"/>
        <end position="1015"/>
    </location>
</feature>
<evidence type="ECO:0000256" key="1">
    <source>
        <dbReference type="ARBA" id="ARBA00004141"/>
    </source>
</evidence>
<dbReference type="SUPFAM" id="SSF81653">
    <property type="entry name" value="Calcium ATPase, transduction domain A"/>
    <property type="match status" value="1"/>
</dbReference>
<feature type="binding site" evidence="14">
    <location>
        <position position="565"/>
    </location>
    <ligand>
        <name>ATP</name>
        <dbReference type="ChEBI" id="CHEBI:30616"/>
    </ligand>
</feature>
<dbReference type="Pfam" id="PF16209">
    <property type="entry name" value="PhoLip_ATPase_N"/>
    <property type="match status" value="1"/>
</dbReference>
<dbReference type="InterPro" id="IPR032630">
    <property type="entry name" value="P_typ_ATPase_c"/>
</dbReference>
<dbReference type="GO" id="GO:0005886">
    <property type="term" value="C:plasma membrane"/>
    <property type="evidence" value="ECO:0007669"/>
    <property type="project" value="TreeGrafter"/>
</dbReference>
<evidence type="ECO:0000259" key="18">
    <source>
        <dbReference type="Pfam" id="PF16209"/>
    </source>
</evidence>
<keyword evidence="20" id="KW-1185">Reference proteome</keyword>
<feature type="binding site" evidence="15">
    <location>
        <position position="409"/>
    </location>
    <ligand>
        <name>Mg(2+)</name>
        <dbReference type="ChEBI" id="CHEBI:18420"/>
    </ligand>
</feature>
<feature type="binding site" evidence="14">
    <location>
        <position position="409"/>
    </location>
    <ligand>
        <name>ATP</name>
        <dbReference type="ChEBI" id="CHEBI:30616"/>
    </ligand>
</feature>
<dbReference type="InterPro" id="IPR044492">
    <property type="entry name" value="P_typ_ATPase_HD_dom"/>
</dbReference>
<dbReference type="GO" id="GO:0005802">
    <property type="term" value="C:trans-Golgi network"/>
    <property type="evidence" value="ECO:0007669"/>
    <property type="project" value="TreeGrafter"/>
</dbReference>
<reference evidence="21" key="1">
    <citation type="submission" date="2017-02" db="UniProtKB">
        <authorList>
            <consortium name="WormBaseParasite"/>
        </authorList>
    </citation>
    <scope>IDENTIFICATION</scope>
</reference>
<keyword evidence="10 16" id="KW-1133">Transmembrane helix</keyword>
<dbReference type="InterPro" id="IPR008250">
    <property type="entry name" value="ATPase_P-typ_transduc_dom_A_sf"/>
</dbReference>
<dbReference type="SUPFAM" id="SSF81660">
    <property type="entry name" value="Metal cation-transporting ATPase, ATP-binding domain N"/>
    <property type="match status" value="1"/>
</dbReference>
<evidence type="ECO:0000256" key="9">
    <source>
        <dbReference type="ARBA" id="ARBA00022967"/>
    </source>
</evidence>
<feature type="binding site" evidence="14">
    <location>
        <position position="676"/>
    </location>
    <ligand>
        <name>ATP</name>
        <dbReference type="ChEBI" id="CHEBI:30616"/>
    </ligand>
</feature>
<dbReference type="NCBIfam" id="TIGR01652">
    <property type="entry name" value="ATPase-Plipid"/>
    <property type="match status" value="1"/>
</dbReference>
<evidence type="ECO:0000313" key="20">
    <source>
        <dbReference type="Proteomes" id="UP000046393"/>
    </source>
</evidence>
<dbReference type="SFLD" id="SFLDS00003">
    <property type="entry name" value="Haloacid_Dehalogenase"/>
    <property type="match status" value="1"/>
</dbReference>
<feature type="transmembrane region" description="Helical" evidence="16">
    <location>
        <begin position="876"/>
        <end position="896"/>
    </location>
</feature>
<feature type="binding site" evidence="14">
    <location>
        <position position="675"/>
    </location>
    <ligand>
        <name>ATP</name>
        <dbReference type="ChEBI" id="CHEBI:30616"/>
    </ligand>
</feature>
<evidence type="ECO:0000256" key="16">
    <source>
        <dbReference type="RuleBase" id="RU362033"/>
    </source>
</evidence>
<feature type="transmembrane region" description="Helical" evidence="16">
    <location>
        <begin position="924"/>
        <end position="942"/>
    </location>
</feature>
<feature type="active site" description="4-aspartylphosphate intermediate" evidence="13">
    <location>
        <position position="409"/>
    </location>
</feature>
<dbReference type="Gene3D" id="2.70.150.10">
    <property type="entry name" value="Calcium-transporting ATPase, cytoplasmic transduction domain A"/>
    <property type="match status" value="1"/>
</dbReference>
<dbReference type="EC" id="7.6.2.1" evidence="16"/>
<dbReference type="InterPro" id="IPR018303">
    <property type="entry name" value="ATPase_P-typ_P_site"/>
</dbReference>
<organism evidence="20 21">
    <name type="scientific">Syphacia muris</name>
    <dbReference type="NCBI Taxonomy" id="451379"/>
    <lineage>
        <taxon>Eukaryota</taxon>
        <taxon>Metazoa</taxon>
        <taxon>Ecdysozoa</taxon>
        <taxon>Nematoda</taxon>
        <taxon>Chromadorea</taxon>
        <taxon>Rhabditida</taxon>
        <taxon>Spirurina</taxon>
        <taxon>Oxyuridomorpha</taxon>
        <taxon>Oxyuroidea</taxon>
        <taxon>Oxyuridae</taxon>
        <taxon>Syphacia</taxon>
    </lineage>
</organism>
<dbReference type="SFLD" id="SFLDG00002">
    <property type="entry name" value="C1.7:_P-type_atpase_like"/>
    <property type="match status" value="1"/>
</dbReference>
<comment type="catalytic activity">
    <reaction evidence="12 16">
        <text>ATP + H2O + phospholipidSide 1 = ADP + phosphate + phospholipidSide 2.</text>
        <dbReference type="EC" id="7.6.2.1"/>
    </reaction>
</comment>
<feature type="binding site" evidence="15">
    <location>
        <position position="790"/>
    </location>
    <ligand>
        <name>Mg(2+)</name>
        <dbReference type="ChEBI" id="CHEBI:18420"/>
    </ligand>
</feature>
<feature type="transmembrane region" description="Helical" evidence="16">
    <location>
        <begin position="286"/>
        <end position="312"/>
    </location>
</feature>
<dbReference type="PANTHER" id="PTHR24092:SF150">
    <property type="entry name" value="PHOSPHOLIPID-TRANSPORTING ATPASE"/>
    <property type="match status" value="1"/>
</dbReference>
<evidence type="ECO:0000256" key="13">
    <source>
        <dbReference type="PIRSR" id="PIRSR606539-1"/>
    </source>
</evidence>
<feature type="binding site" evidence="15">
    <location>
        <position position="411"/>
    </location>
    <ligand>
        <name>Mg(2+)</name>
        <dbReference type="ChEBI" id="CHEBI:18420"/>
    </ligand>
</feature>
<evidence type="ECO:0000259" key="17">
    <source>
        <dbReference type="Pfam" id="PF00122"/>
    </source>
</evidence>
<evidence type="ECO:0000256" key="12">
    <source>
        <dbReference type="ARBA" id="ARBA00034036"/>
    </source>
</evidence>
<keyword evidence="9 16" id="KW-1278">Translocase</keyword>
<evidence type="ECO:0000256" key="11">
    <source>
        <dbReference type="ARBA" id="ARBA00023136"/>
    </source>
</evidence>
<keyword evidence="11 16" id="KW-0472">Membrane</keyword>
<feature type="transmembrane region" description="Helical" evidence="16">
    <location>
        <begin position="989"/>
        <end position="1009"/>
    </location>
</feature>
<evidence type="ECO:0000256" key="7">
    <source>
        <dbReference type="ARBA" id="ARBA00022840"/>
    </source>
</evidence>
<comment type="subcellular location">
    <subcellularLocation>
        <location evidence="2">Endomembrane system</location>
    </subcellularLocation>
    <subcellularLocation>
        <location evidence="1 16">Membrane</location>
        <topology evidence="1 16">Multi-pass membrane protein</topology>
    </subcellularLocation>
</comment>
<dbReference type="WBParaSite" id="SMUV_0000905101-mRNA-1">
    <property type="protein sequence ID" value="SMUV_0000905101-mRNA-1"/>
    <property type="gene ID" value="SMUV_0000905101"/>
</dbReference>
<evidence type="ECO:0000256" key="4">
    <source>
        <dbReference type="ARBA" id="ARBA00022692"/>
    </source>
</evidence>
<feature type="binding site" evidence="14">
    <location>
        <position position="767"/>
    </location>
    <ligand>
        <name>ATP</name>
        <dbReference type="ChEBI" id="CHEBI:30616"/>
    </ligand>
</feature>
<dbReference type="Proteomes" id="UP000046393">
    <property type="component" value="Unplaced"/>
</dbReference>
<dbReference type="STRING" id="451379.A0A0N5AVX2"/>
<protein>
    <recommendedName>
        <fullName evidence="16">Phospholipid-transporting ATPase</fullName>
        <ecNumber evidence="16">7.6.2.1</ecNumber>
    </recommendedName>
</protein>
<evidence type="ECO:0000256" key="8">
    <source>
        <dbReference type="ARBA" id="ARBA00022842"/>
    </source>
</evidence>
<evidence type="ECO:0000256" key="14">
    <source>
        <dbReference type="PIRSR" id="PIRSR606539-2"/>
    </source>
</evidence>
<keyword evidence="4 16" id="KW-0812">Transmembrane</keyword>
<dbReference type="GO" id="GO:0005524">
    <property type="term" value="F:ATP binding"/>
    <property type="evidence" value="ECO:0007669"/>
    <property type="project" value="UniProtKB-UniRule"/>
</dbReference>